<dbReference type="InterPro" id="IPR003870">
    <property type="entry name" value="DUF222"/>
</dbReference>
<sequence>MFPPGSYGVGVTVAELRPAVRDDVLPAGVVSRPSRPGDLLPVGLMTPEEKAAHLQRVGEVEAALAAYKAELVVGLATDRPAGADRQRGQAGAASGEWAAQPLDEDVSEFFPDELALILTCSRTAATQLWEVSTTLLRRLPATWAALADGVLDWPRARAIALELGWPGRESPDDVLAAVEAAVLPQAAGLSIHRLRALVRGELIAADPAAADRRRRRAERSADVTVRGLGDGMGELRATMPYPEAAAVRSAADAQARALKKAGDERALGQLRGMALHDRMTRPWEDQPAVSAHVEVVASLDTLESAAAGAPGAGRAPVLVDGEPVTAALARELLERLDALCPGGLQAPTDGTLSLAVVDADGRLIAAVTRRELEAAVRCGQGLGPPPSVDRYEPSPAQRRFTRTRDRTCRHPGCGNRAGWADLDHVVAHADGGDTGCANLCCLCRRHHRLKTHARGWCYAMTPEGVLTVSTPSGITRVSRPPGMQTAPGDIVLRVAAERQPTSDDDPPPF</sequence>
<feature type="domain" description="HNH nuclease" evidence="1">
    <location>
        <begin position="396"/>
        <end position="448"/>
    </location>
</feature>
<dbReference type="RefSeq" id="WP_092201129.1">
    <property type="nucleotide sequence ID" value="NZ_FOND01000013.1"/>
</dbReference>
<dbReference type="OrthoDB" id="5197219at2"/>
<dbReference type="EMBL" id="FOND01000013">
    <property type="protein sequence ID" value="SFF41516.1"/>
    <property type="molecule type" value="Genomic_DNA"/>
</dbReference>
<accession>A0A1I2IKY2</accession>
<reference evidence="3" key="1">
    <citation type="submission" date="2016-10" db="EMBL/GenBank/DDBJ databases">
        <authorList>
            <person name="Varghese N."/>
            <person name="Submissions S."/>
        </authorList>
    </citation>
    <scope>NUCLEOTIDE SEQUENCE [LARGE SCALE GENOMIC DNA]</scope>
    <source>
        <strain evidence="3">DSM 46838</strain>
    </source>
</reference>
<evidence type="ECO:0000259" key="1">
    <source>
        <dbReference type="SMART" id="SM00507"/>
    </source>
</evidence>
<evidence type="ECO:0000313" key="3">
    <source>
        <dbReference type="Proteomes" id="UP000198589"/>
    </source>
</evidence>
<dbReference type="STRING" id="1798228.SAMN05216574_11359"/>
<dbReference type="Pfam" id="PF02720">
    <property type="entry name" value="DUF222"/>
    <property type="match status" value="1"/>
</dbReference>
<keyword evidence="3" id="KW-1185">Reference proteome</keyword>
<gene>
    <name evidence="2" type="ORF">SAMN05216574_11359</name>
</gene>
<dbReference type="InterPro" id="IPR003615">
    <property type="entry name" value="HNH_nuc"/>
</dbReference>
<protein>
    <recommendedName>
        <fullName evidence="1">HNH nuclease domain-containing protein</fullName>
    </recommendedName>
</protein>
<dbReference type="AlphaFoldDB" id="A0A1I2IKY2"/>
<dbReference type="SMART" id="SM00507">
    <property type="entry name" value="HNHc"/>
    <property type="match status" value="1"/>
</dbReference>
<proteinExistence type="predicted"/>
<dbReference type="CDD" id="cd00085">
    <property type="entry name" value="HNHc"/>
    <property type="match status" value="1"/>
</dbReference>
<dbReference type="Proteomes" id="UP000198589">
    <property type="component" value="Unassembled WGS sequence"/>
</dbReference>
<name>A0A1I2IKY2_9ACTN</name>
<organism evidence="2 3">
    <name type="scientific">Blastococcus tunisiensis</name>
    <dbReference type="NCBI Taxonomy" id="1798228"/>
    <lineage>
        <taxon>Bacteria</taxon>
        <taxon>Bacillati</taxon>
        <taxon>Actinomycetota</taxon>
        <taxon>Actinomycetes</taxon>
        <taxon>Geodermatophilales</taxon>
        <taxon>Geodermatophilaceae</taxon>
        <taxon>Blastococcus</taxon>
    </lineage>
</organism>
<evidence type="ECO:0000313" key="2">
    <source>
        <dbReference type="EMBL" id="SFF41516.1"/>
    </source>
</evidence>